<evidence type="ECO:0000256" key="1">
    <source>
        <dbReference type="SAM" id="Phobius"/>
    </source>
</evidence>
<keyword evidence="1" id="KW-0472">Membrane</keyword>
<keyword evidence="1" id="KW-1133">Transmembrane helix</keyword>
<dbReference type="RefSeq" id="WP_349083238.1">
    <property type="nucleotide sequence ID" value="NZ_JBBMEK010000002.1"/>
</dbReference>
<dbReference type="EMBL" id="JBBMEK010000002">
    <property type="protein sequence ID" value="MEQ2363527.1"/>
    <property type="molecule type" value="Genomic_DNA"/>
</dbReference>
<accession>A0ABV1B0P6</accession>
<name>A0ABV1B0P6_9FIRM</name>
<comment type="caution">
    <text evidence="2">The sequence shown here is derived from an EMBL/GenBank/DDBJ whole genome shotgun (WGS) entry which is preliminary data.</text>
</comment>
<keyword evidence="3" id="KW-1185">Reference proteome</keyword>
<organism evidence="2 3">
    <name type="scientific">Coprococcus intestinihominis</name>
    <dbReference type="NCBI Taxonomy" id="3133154"/>
    <lineage>
        <taxon>Bacteria</taxon>
        <taxon>Bacillati</taxon>
        <taxon>Bacillota</taxon>
        <taxon>Clostridia</taxon>
        <taxon>Lachnospirales</taxon>
        <taxon>Lachnospiraceae</taxon>
        <taxon>Coprococcus</taxon>
    </lineage>
</organism>
<keyword evidence="1" id="KW-0812">Transmembrane</keyword>
<dbReference type="Proteomes" id="UP001469749">
    <property type="component" value="Unassembled WGS sequence"/>
</dbReference>
<evidence type="ECO:0000313" key="2">
    <source>
        <dbReference type="EMBL" id="MEQ2363527.1"/>
    </source>
</evidence>
<gene>
    <name evidence="2" type="ORF">WMO25_00275</name>
</gene>
<evidence type="ECO:0000313" key="3">
    <source>
        <dbReference type="Proteomes" id="UP001469749"/>
    </source>
</evidence>
<sequence>MNTPKKIKNYLKNMKYQLSLVYSKEDVRAIMDIIQEHVNIFLEQNPSASEENIKQCICEIGDFVQAGIENIDFHTLMQKIEVTNRAKKRKVYITAIAMTTIILFVVYCICDIIYTKSIAPAYVTETIVVLDETIYPDETDPTEFPSESSSESVE</sequence>
<reference evidence="2 3" key="1">
    <citation type="submission" date="2024-03" db="EMBL/GenBank/DDBJ databases">
        <title>Human intestinal bacterial collection.</title>
        <authorList>
            <person name="Pauvert C."/>
            <person name="Hitch T.C.A."/>
            <person name="Clavel T."/>
        </authorList>
    </citation>
    <scope>NUCLEOTIDE SEQUENCE [LARGE SCALE GENOMIC DNA]</scope>
    <source>
        <strain evidence="2 3">CLA-AA-H190</strain>
    </source>
</reference>
<proteinExistence type="predicted"/>
<protein>
    <submittedName>
        <fullName evidence="2">Uncharacterized protein</fullName>
    </submittedName>
</protein>
<feature type="transmembrane region" description="Helical" evidence="1">
    <location>
        <begin position="91"/>
        <end position="114"/>
    </location>
</feature>